<dbReference type="OrthoDB" id="2290165at2759"/>
<dbReference type="EMBL" id="PJQM01003085">
    <property type="protein sequence ID" value="RCH90875.1"/>
    <property type="molecule type" value="Genomic_DNA"/>
</dbReference>
<organism evidence="1 2">
    <name type="scientific">Rhizopus stolonifer</name>
    <name type="common">Rhizopus nigricans</name>
    <dbReference type="NCBI Taxonomy" id="4846"/>
    <lineage>
        <taxon>Eukaryota</taxon>
        <taxon>Fungi</taxon>
        <taxon>Fungi incertae sedis</taxon>
        <taxon>Mucoromycota</taxon>
        <taxon>Mucoromycotina</taxon>
        <taxon>Mucoromycetes</taxon>
        <taxon>Mucorales</taxon>
        <taxon>Mucorineae</taxon>
        <taxon>Rhizopodaceae</taxon>
        <taxon>Rhizopus</taxon>
    </lineage>
</organism>
<evidence type="ECO:0000313" key="1">
    <source>
        <dbReference type="EMBL" id="RCH90875.1"/>
    </source>
</evidence>
<dbReference type="AlphaFoldDB" id="A0A367JLU9"/>
<protein>
    <submittedName>
        <fullName evidence="1">Uncharacterized protein</fullName>
    </submittedName>
</protein>
<accession>A0A367JLU9</accession>
<evidence type="ECO:0000313" key="2">
    <source>
        <dbReference type="Proteomes" id="UP000253551"/>
    </source>
</evidence>
<reference evidence="1 2" key="1">
    <citation type="journal article" date="2018" name="G3 (Bethesda)">
        <title>Phylogenetic and Phylogenomic Definition of Rhizopus Species.</title>
        <authorList>
            <person name="Gryganskyi A.P."/>
            <person name="Golan J."/>
            <person name="Dolatabadi S."/>
            <person name="Mondo S."/>
            <person name="Robb S."/>
            <person name="Idnurm A."/>
            <person name="Muszewska A."/>
            <person name="Steczkiewicz K."/>
            <person name="Masonjones S."/>
            <person name="Liao H.L."/>
            <person name="Gajdeczka M.T."/>
            <person name="Anike F."/>
            <person name="Vuek A."/>
            <person name="Anishchenko I.M."/>
            <person name="Voigt K."/>
            <person name="de Hoog G.S."/>
            <person name="Smith M.E."/>
            <person name="Heitman J."/>
            <person name="Vilgalys R."/>
            <person name="Stajich J.E."/>
        </authorList>
    </citation>
    <scope>NUCLEOTIDE SEQUENCE [LARGE SCALE GENOMIC DNA]</scope>
    <source>
        <strain evidence="1 2">LSU 92-RS-03</strain>
    </source>
</reference>
<gene>
    <name evidence="1" type="ORF">CU098_007828</name>
</gene>
<dbReference type="Proteomes" id="UP000253551">
    <property type="component" value="Unassembled WGS sequence"/>
</dbReference>
<keyword evidence="2" id="KW-1185">Reference proteome</keyword>
<proteinExistence type="predicted"/>
<comment type="caution">
    <text evidence="1">The sequence shown here is derived from an EMBL/GenBank/DDBJ whole genome shotgun (WGS) entry which is preliminary data.</text>
</comment>
<name>A0A367JLU9_RHIST</name>
<sequence>MLLTQPFDPQKAQQKGLPFLIRCRLFSRRTRHILTALKQKLQAHRQIVMMPDHRFMLTSQHQQLVWYGYPTYPSSYMVSHPPTLVVMPPILCVYVFPDHLDPTLHKNLFIFEHGEKEEIQDVHRQF</sequence>